<evidence type="ECO:0000256" key="3">
    <source>
        <dbReference type="ARBA" id="ARBA00023163"/>
    </source>
</evidence>
<gene>
    <name evidence="5" type="ORF">KAR29_12395</name>
</gene>
<sequence>MYQESLSLSTVKSLRQQVYDFLREEMNSGRILPGSFLNLNEMSHHLGISKTPLRDALLHLEVEGFVTIFPRRGIMVNLLSLEKIRNIYEIIGALEAQVVAALSGRFGEADVDDMDALNEGMRRALDEDDFNLYYEKNLAFHDTYLNKTENEDLLKTVQTLKERLYDFPRKKGFVKEWEVRSTGEHADIIARLRRGDFASASDYIRDVHWSFQVQERYIRRYYFLQNGEGERGEDLR</sequence>
<keyword evidence="1" id="KW-0805">Transcription regulation</keyword>
<evidence type="ECO:0000313" key="5">
    <source>
        <dbReference type="EMBL" id="QTX32093.1"/>
    </source>
</evidence>
<dbReference type="InterPro" id="IPR008920">
    <property type="entry name" value="TF_FadR/GntR_C"/>
</dbReference>
<dbReference type="PANTHER" id="PTHR43537:SF24">
    <property type="entry name" value="GLUCONATE OPERON TRANSCRIPTIONAL REPRESSOR"/>
    <property type="match status" value="1"/>
</dbReference>
<evidence type="ECO:0000256" key="2">
    <source>
        <dbReference type="ARBA" id="ARBA00023125"/>
    </source>
</evidence>
<dbReference type="Gene3D" id="1.20.120.530">
    <property type="entry name" value="GntR ligand-binding domain-like"/>
    <property type="match status" value="1"/>
</dbReference>
<feature type="domain" description="HTH gntR-type" evidence="4">
    <location>
        <begin position="12"/>
        <end position="79"/>
    </location>
</feature>
<dbReference type="AlphaFoldDB" id="A0A9Q7EUZ0"/>
<dbReference type="GO" id="GO:0003700">
    <property type="term" value="F:DNA-binding transcription factor activity"/>
    <property type="evidence" value="ECO:0007669"/>
    <property type="project" value="InterPro"/>
</dbReference>
<dbReference type="RefSeq" id="WP_274373303.1">
    <property type="nucleotide sequence ID" value="NZ_CP072943.1"/>
</dbReference>
<dbReference type="PROSITE" id="PS50949">
    <property type="entry name" value="HTH_GNTR"/>
    <property type="match status" value="1"/>
</dbReference>
<evidence type="ECO:0000313" key="6">
    <source>
        <dbReference type="Proteomes" id="UP000671879"/>
    </source>
</evidence>
<dbReference type="Proteomes" id="UP000671879">
    <property type="component" value="Chromosome"/>
</dbReference>
<evidence type="ECO:0000259" key="4">
    <source>
        <dbReference type="PROSITE" id="PS50949"/>
    </source>
</evidence>
<name>A0A9Q7EUZ0_9BACT</name>
<dbReference type="Gene3D" id="1.10.10.10">
    <property type="entry name" value="Winged helix-like DNA-binding domain superfamily/Winged helix DNA-binding domain"/>
    <property type="match status" value="1"/>
</dbReference>
<evidence type="ECO:0000256" key="1">
    <source>
        <dbReference type="ARBA" id="ARBA00023015"/>
    </source>
</evidence>
<dbReference type="SMART" id="SM00895">
    <property type="entry name" value="FCD"/>
    <property type="match status" value="1"/>
</dbReference>
<dbReference type="KEGG" id="aram:KAR29_12395"/>
<dbReference type="InterPro" id="IPR036390">
    <property type="entry name" value="WH_DNA-bd_sf"/>
</dbReference>
<dbReference type="InterPro" id="IPR011711">
    <property type="entry name" value="GntR_C"/>
</dbReference>
<dbReference type="SUPFAM" id="SSF46785">
    <property type="entry name" value="Winged helix' DNA-binding domain"/>
    <property type="match status" value="1"/>
</dbReference>
<accession>A0A9Q7EUZ0</accession>
<dbReference type="SMART" id="SM00345">
    <property type="entry name" value="HTH_GNTR"/>
    <property type="match status" value="1"/>
</dbReference>
<reference evidence="6" key="1">
    <citation type="submission" date="2021-04" db="EMBL/GenBank/DDBJ databases">
        <title>A novel Synergistetes isolate from a pyrite-forming mixed culture.</title>
        <authorList>
            <person name="Bunk B."/>
            <person name="Sproer C."/>
            <person name="Spring S."/>
            <person name="Pester M."/>
        </authorList>
    </citation>
    <scope>NUCLEOTIDE SEQUENCE [LARGE SCALE GENOMIC DNA]</scope>
    <source>
        <strain evidence="6">J.5.4.2-T.3.5.2</strain>
    </source>
</reference>
<dbReference type="GO" id="GO:0003677">
    <property type="term" value="F:DNA binding"/>
    <property type="evidence" value="ECO:0007669"/>
    <property type="project" value="UniProtKB-KW"/>
</dbReference>
<dbReference type="InterPro" id="IPR000524">
    <property type="entry name" value="Tscrpt_reg_HTH_GntR"/>
</dbReference>
<dbReference type="InterPro" id="IPR036388">
    <property type="entry name" value="WH-like_DNA-bd_sf"/>
</dbReference>
<dbReference type="EMBL" id="CP072943">
    <property type="protein sequence ID" value="QTX32093.1"/>
    <property type="molecule type" value="Genomic_DNA"/>
</dbReference>
<dbReference type="Pfam" id="PF00392">
    <property type="entry name" value="GntR"/>
    <property type="match status" value="1"/>
</dbReference>
<protein>
    <submittedName>
        <fullName evidence="5">GntR family transcriptional regulator</fullName>
    </submittedName>
</protein>
<dbReference type="PANTHER" id="PTHR43537">
    <property type="entry name" value="TRANSCRIPTIONAL REGULATOR, GNTR FAMILY"/>
    <property type="match status" value="1"/>
</dbReference>
<keyword evidence="2" id="KW-0238">DNA-binding</keyword>
<keyword evidence="3" id="KW-0804">Transcription</keyword>
<dbReference type="Pfam" id="PF07729">
    <property type="entry name" value="FCD"/>
    <property type="match status" value="1"/>
</dbReference>
<proteinExistence type="predicted"/>
<dbReference type="CDD" id="cd07377">
    <property type="entry name" value="WHTH_GntR"/>
    <property type="match status" value="1"/>
</dbReference>
<dbReference type="SUPFAM" id="SSF48008">
    <property type="entry name" value="GntR ligand-binding domain-like"/>
    <property type="match status" value="1"/>
</dbReference>
<keyword evidence="6" id="KW-1185">Reference proteome</keyword>
<organism evidence="5 6">
    <name type="scientific">Aminithiophilus ramosus</name>
    <dbReference type="NCBI Taxonomy" id="3029084"/>
    <lineage>
        <taxon>Bacteria</taxon>
        <taxon>Thermotogati</taxon>
        <taxon>Synergistota</taxon>
        <taxon>Synergistia</taxon>
        <taxon>Synergistales</taxon>
        <taxon>Aminithiophilaceae</taxon>
        <taxon>Aminithiophilus</taxon>
    </lineage>
</organism>